<feature type="signal peptide" evidence="1">
    <location>
        <begin position="1"/>
        <end position="20"/>
    </location>
</feature>
<dbReference type="STRING" id="1353009.A0A1Y2IQS1"/>
<dbReference type="PANTHER" id="PTHR47791:SF3">
    <property type="entry name" value="MEIOTICALLY UP-REGULATED GENE 191 PROTEIN"/>
    <property type="match status" value="1"/>
</dbReference>
<dbReference type="Pfam" id="PF03663">
    <property type="entry name" value="Glyco_hydro_76"/>
    <property type="match status" value="1"/>
</dbReference>
<keyword evidence="3" id="KW-1185">Reference proteome</keyword>
<dbReference type="SUPFAM" id="SSF48208">
    <property type="entry name" value="Six-hairpin glycosidases"/>
    <property type="match status" value="1"/>
</dbReference>
<evidence type="ECO:0000313" key="3">
    <source>
        <dbReference type="Proteomes" id="UP000193067"/>
    </source>
</evidence>
<dbReference type="PANTHER" id="PTHR47791">
    <property type="entry name" value="MEIOTICALLY UP-REGULATED GENE 191 PROTEIN"/>
    <property type="match status" value="1"/>
</dbReference>
<dbReference type="InterPro" id="IPR005198">
    <property type="entry name" value="Glyco_hydro_76"/>
</dbReference>
<dbReference type="OrthoDB" id="9984024at2759"/>
<accession>A0A1Y2IQS1</accession>
<evidence type="ECO:0000313" key="2">
    <source>
        <dbReference type="EMBL" id="OSD02571.1"/>
    </source>
</evidence>
<feature type="chain" id="PRO_5013231692" evidence="1">
    <location>
        <begin position="21"/>
        <end position="381"/>
    </location>
</feature>
<dbReference type="GO" id="GO:0005975">
    <property type="term" value="P:carbohydrate metabolic process"/>
    <property type="evidence" value="ECO:0007669"/>
    <property type="project" value="InterPro"/>
</dbReference>
<keyword evidence="2" id="KW-0378">Hydrolase</keyword>
<proteinExistence type="predicted"/>
<dbReference type="InterPro" id="IPR053169">
    <property type="entry name" value="MUG_Protein"/>
</dbReference>
<dbReference type="AlphaFoldDB" id="A0A1Y2IQS1"/>
<dbReference type="GO" id="GO:0016787">
    <property type="term" value="F:hydrolase activity"/>
    <property type="evidence" value="ECO:0007669"/>
    <property type="project" value="UniProtKB-KW"/>
</dbReference>
<dbReference type="Gene3D" id="1.50.10.20">
    <property type="match status" value="1"/>
</dbReference>
<reference evidence="2 3" key="1">
    <citation type="journal article" date="2015" name="Biotechnol. Biofuels">
        <title>Enhanced degradation of softwood versus hardwood by the white-rot fungus Pycnoporus coccineus.</title>
        <authorList>
            <person name="Couturier M."/>
            <person name="Navarro D."/>
            <person name="Chevret D."/>
            <person name="Henrissat B."/>
            <person name="Piumi F."/>
            <person name="Ruiz-Duenas F.J."/>
            <person name="Martinez A.T."/>
            <person name="Grigoriev I.V."/>
            <person name="Riley R."/>
            <person name="Lipzen A."/>
            <person name="Berrin J.G."/>
            <person name="Master E.R."/>
            <person name="Rosso M.N."/>
        </authorList>
    </citation>
    <scope>NUCLEOTIDE SEQUENCE [LARGE SCALE GENOMIC DNA]</scope>
    <source>
        <strain evidence="2 3">BRFM310</strain>
    </source>
</reference>
<gene>
    <name evidence="2" type="ORF">PYCCODRAFT_320973</name>
</gene>
<sequence length="381" mass="41263">MLFSFKKLASFASLVTVLSAFSRDHAAVASPLQARAQCAATLSTAASVASRLQSQYWNGSGWGIFWTDANTIEDMYNLMLADGSSTFDVADNTRIGQLALQQDRNAWISALGGSNDDAGWVVLALWKVGDYRINRGQDASPYYNSAAIVYDLIAAEWDDSVCGGGVWWSSAHTYKNAITNELFLYTSASAYLRFGDQTYLTNAQKTWNWLKNSGMRNSQGLWNDGLTDSCANNGQTTWTYNQGVIASGLAALAKATGDSSLLSEAEITLDATISLKTVNNILKETCDSATPTSTCDNDQAMFKGIWMKHLQFYLDNAPDRASKYSSFIGAQESAVFHYATGSEWTVGNVWYAPNQGGSLFTAQTQTSGLAAHVSAAKYGPC</sequence>
<protein>
    <submittedName>
        <fullName evidence="2">Glycoside hydrolase family 76 protein</fullName>
    </submittedName>
</protein>
<keyword evidence="1" id="KW-0732">Signal</keyword>
<dbReference type="Proteomes" id="UP000193067">
    <property type="component" value="Unassembled WGS sequence"/>
</dbReference>
<name>A0A1Y2IQS1_TRAC3</name>
<dbReference type="InterPro" id="IPR008928">
    <property type="entry name" value="6-hairpin_glycosidase_sf"/>
</dbReference>
<organism evidence="2 3">
    <name type="scientific">Trametes coccinea (strain BRFM310)</name>
    <name type="common">Pycnoporus coccineus</name>
    <dbReference type="NCBI Taxonomy" id="1353009"/>
    <lineage>
        <taxon>Eukaryota</taxon>
        <taxon>Fungi</taxon>
        <taxon>Dikarya</taxon>
        <taxon>Basidiomycota</taxon>
        <taxon>Agaricomycotina</taxon>
        <taxon>Agaricomycetes</taxon>
        <taxon>Polyporales</taxon>
        <taxon>Polyporaceae</taxon>
        <taxon>Trametes</taxon>
    </lineage>
</organism>
<dbReference type="EMBL" id="KZ084104">
    <property type="protein sequence ID" value="OSD02571.1"/>
    <property type="molecule type" value="Genomic_DNA"/>
</dbReference>
<evidence type="ECO:0000256" key="1">
    <source>
        <dbReference type="SAM" id="SignalP"/>
    </source>
</evidence>